<feature type="region of interest" description="Domain III" evidence="6">
    <location>
        <begin position="153"/>
        <end position="208"/>
    </location>
</feature>
<evidence type="ECO:0000256" key="6">
    <source>
        <dbReference type="HAMAP-Rule" id="MF_00031"/>
    </source>
</evidence>
<dbReference type="CDD" id="cd14332">
    <property type="entry name" value="UBA_RuvA_C"/>
    <property type="match status" value="1"/>
</dbReference>
<evidence type="ECO:0000256" key="2">
    <source>
        <dbReference type="ARBA" id="ARBA00022763"/>
    </source>
</evidence>
<dbReference type="GO" id="GO:0005737">
    <property type="term" value="C:cytoplasm"/>
    <property type="evidence" value="ECO:0007669"/>
    <property type="project" value="UniProtKB-SubCell"/>
</dbReference>
<dbReference type="OrthoDB" id="5293449at2"/>
<protein>
    <recommendedName>
        <fullName evidence="6">Holliday junction branch migration complex subunit RuvA</fullName>
    </recommendedName>
</protein>
<dbReference type="PATRIC" id="fig|1303518.3.peg.2383"/>
<name>S0EZA2_CHTCT</name>
<dbReference type="GO" id="GO:0005524">
    <property type="term" value="F:ATP binding"/>
    <property type="evidence" value="ECO:0007669"/>
    <property type="project" value="InterPro"/>
</dbReference>
<dbReference type="GO" id="GO:0006310">
    <property type="term" value="P:DNA recombination"/>
    <property type="evidence" value="ECO:0007669"/>
    <property type="project" value="UniProtKB-UniRule"/>
</dbReference>
<keyword evidence="1 6" id="KW-0963">Cytoplasm</keyword>
<dbReference type="InterPro" id="IPR003583">
    <property type="entry name" value="Hlx-hairpin-Hlx_DNA-bd_motif"/>
</dbReference>
<dbReference type="EMBL" id="HF951689">
    <property type="protein sequence ID" value="CCW36099.1"/>
    <property type="molecule type" value="Genomic_DNA"/>
</dbReference>
<keyword evidence="3 6" id="KW-0238">DNA-binding</keyword>
<dbReference type="SMART" id="SM00278">
    <property type="entry name" value="HhH1"/>
    <property type="match status" value="2"/>
</dbReference>
<dbReference type="SUPFAM" id="SSF46929">
    <property type="entry name" value="DNA helicase RuvA subunit, C-terminal domain"/>
    <property type="match status" value="1"/>
</dbReference>
<dbReference type="GO" id="GO:0006281">
    <property type="term" value="P:DNA repair"/>
    <property type="evidence" value="ECO:0007669"/>
    <property type="project" value="UniProtKB-UniRule"/>
</dbReference>
<reference evidence="9" key="1">
    <citation type="submission" date="2013-03" db="EMBL/GenBank/DDBJ databases">
        <title>Genome sequence of Chthonomonas calidirosea, the first sequenced genome from the Armatimonadetes phylum (formally candidate division OP10).</title>
        <authorList>
            <person name="Lee K.C.Y."/>
            <person name="Morgan X.C."/>
            <person name="Dunfield P.F."/>
            <person name="Tamas I."/>
            <person name="Houghton K.M."/>
            <person name="Vyssotski M."/>
            <person name="Ryan J.L.J."/>
            <person name="Lagutin K."/>
            <person name="McDonald I.R."/>
            <person name="Stott M.B."/>
        </authorList>
    </citation>
    <scope>NUCLEOTIDE SEQUENCE [LARGE SCALE GENOMIC DNA]</scope>
    <source>
        <strain evidence="9">DSM 23976 / ICMP 18418 / T49</strain>
    </source>
</reference>
<comment type="similarity">
    <text evidence="6">Belongs to the RuvA family.</text>
</comment>
<dbReference type="InterPro" id="IPR013849">
    <property type="entry name" value="DNA_helicase_Holl-junc_RuvA_I"/>
</dbReference>
<dbReference type="InterPro" id="IPR011114">
    <property type="entry name" value="RuvA_C"/>
</dbReference>
<dbReference type="InterPro" id="IPR010994">
    <property type="entry name" value="RuvA_2-like"/>
</dbReference>
<dbReference type="NCBIfam" id="TIGR00084">
    <property type="entry name" value="ruvA"/>
    <property type="match status" value="1"/>
</dbReference>
<dbReference type="HAMAP" id="MF_00031">
    <property type="entry name" value="DNA_HJ_migration_RuvA"/>
    <property type="match status" value="1"/>
</dbReference>
<dbReference type="HOGENOM" id="CLU_087936_3_0_0"/>
<dbReference type="GO" id="GO:0009379">
    <property type="term" value="C:Holliday junction helicase complex"/>
    <property type="evidence" value="ECO:0007669"/>
    <property type="project" value="InterPro"/>
</dbReference>
<dbReference type="Pfam" id="PF07499">
    <property type="entry name" value="RuvA_C"/>
    <property type="match status" value="1"/>
</dbReference>
<comment type="subcellular location">
    <subcellularLocation>
        <location evidence="6">Cytoplasm</location>
    </subcellularLocation>
</comment>
<dbReference type="Proteomes" id="UP000014227">
    <property type="component" value="Chromosome I"/>
</dbReference>
<dbReference type="RefSeq" id="WP_016483618.1">
    <property type="nucleotide sequence ID" value="NC_021487.1"/>
</dbReference>
<dbReference type="Pfam" id="PF14520">
    <property type="entry name" value="HHH_5"/>
    <property type="match status" value="1"/>
</dbReference>
<dbReference type="FunCoup" id="S0EZA2">
    <property type="interactions" value="334"/>
</dbReference>
<keyword evidence="5 6" id="KW-0234">DNA repair</keyword>
<dbReference type="Gene3D" id="1.10.150.20">
    <property type="entry name" value="5' to 3' exonuclease, C-terminal subdomain"/>
    <property type="match status" value="1"/>
</dbReference>
<proteinExistence type="inferred from homology"/>
<dbReference type="GO" id="GO:0000400">
    <property type="term" value="F:four-way junction DNA binding"/>
    <property type="evidence" value="ECO:0007669"/>
    <property type="project" value="UniProtKB-UniRule"/>
</dbReference>
<comment type="subunit">
    <text evidence="6">Homotetramer. Forms an RuvA(8)-RuvB(12)-Holliday junction (HJ) complex. HJ DNA is sandwiched between 2 RuvA tetramers; dsDNA enters through RuvA and exits via RuvB. An RuvB hexamer assembles on each DNA strand where it exits the tetramer. Each RuvB hexamer is contacted by two RuvA subunits (via domain III) on 2 adjacent RuvB subunits; this complex drives branch migration. In the full resolvosome a probable DNA-RuvA(4)-RuvB(12)-RuvC(2) complex forms which resolves the HJ.</text>
</comment>
<dbReference type="Pfam" id="PF01330">
    <property type="entry name" value="RuvA_N"/>
    <property type="match status" value="1"/>
</dbReference>
<feature type="domain" description="Helix-hairpin-helix DNA-binding motif class 1" evidence="7">
    <location>
        <begin position="73"/>
        <end position="92"/>
    </location>
</feature>
<gene>
    <name evidence="6" type="primary">ruvA</name>
    <name evidence="8" type="ORF">CCALI_02292</name>
</gene>
<feature type="domain" description="Helix-hairpin-helix DNA-binding motif class 1" evidence="7">
    <location>
        <begin position="108"/>
        <end position="127"/>
    </location>
</feature>
<dbReference type="eggNOG" id="COG0632">
    <property type="taxonomic scope" value="Bacteria"/>
</dbReference>
<evidence type="ECO:0000259" key="7">
    <source>
        <dbReference type="SMART" id="SM00278"/>
    </source>
</evidence>
<keyword evidence="8" id="KW-0547">Nucleotide-binding</keyword>
<keyword evidence="8" id="KW-0378">Hydrolase</keyword>
<dbReference type="InterPro" id="IPR012340">
    <property type="entry name" value="NA-bd_OB-fold"/>
</dbReference>
<dbReference type="InterPro" id="IPR000085">
    <property type="entry name" value="RuvA"/>
</dbReference>
<dbReference type="GO" id="GO:0016787">
    <property type="term" value="F:hydrolase activity"/>
    <property type="evidence" value="ECO:0007669"/>
    <property type="project" value="UniProtKB-KW"/>
</dbReference>
<dbReference type="GO" id="GO:0048476">
    <property type="term" value="C:Holliday junction resolvase complex"/>
    <property type="evidence" value="ECO:0007669"/>
    <property type="project" value="UniProtKB-UniRule"/>
</dbReference>
<dbReference type="Gene3D" id="1.10.8.10">
    <property type="entry name" value="DNA helicase RuvA subunit, C-terminal domain"/>
    <property type="match status" value="1"/>
</dbReference>
<dbReference type="AlphaFoldDB" id="S0EZA2"/>
<evidence type="ECO:0000256" key="5">
    <source>
        <dbReference type="ARBA" id="ARBA00023204"/>
    </source>
</evidence>
<dbReference type="InterPro" id="IPR036267">
    <property type="entry name" value="RuvA_C_sf"/>
</dbReference>
<evidence type="ECO:0000256" key="4">
    <source>
        <dbReference type="ARBA" id="ARBA00023172"/>
    </source>
</evidence>
<dbReference type="InParanoid" id="S0EZA2"/>
<evidence type="ECO:0000256" key="3">
    <source>
        <dbReference type="ARBA" id="ARBA00023125"/>
    </source>
</evidence>
<keyword evidence="8" id="KW-0347">Helicase</keyword>
<dbReference type="STRING" id="454171.CP488_01804"/>
<feature type="region of interest" description="Domain I" evidence="6">
    <location>
        <begin position="1"/>
        <end position="64"/>
    </location>
</feature>
<evidence type="ECO:0000256" key="1">
    <source>
        <dbReference type="ARBA" id="ARBA00022490"/>
    </source>
</evidence>
<dbReference type="SUPFAM" id="SSF50249">
    <property type="entry name" value="Nucleic acid-binding proteins"/>
    <property type="match status" value="1"/>
</dbReference>
<comment type="function">
    <text evidence="6">The RuvA-RuvB-RuvC complex processes Holliday junction (HJ) DNA during genetic recombination and DNA repair, while the RuvA-RuvB complex plays an important role in the rescue of blocked DNA replication forks via replication fork reversal (RFR). RuvA specifically binds to HJ cruciform DNA, conferring on it an open structure. The RuvB hexamer acts as an ATP-dependent pump, pulling dsDNA into and through the RuvAB complex. HJ branch migration allows RuvC to scan DNA until it finds its consensus sequence, where it cleaves and resolves the cruciform DNA.</text>
</comment>
<keyword evidence="4 6" id="KW-0233">DNA recombination</keyword>
<keyword evidence="8" id="KW-0067">ATP-binding</keyword>
<comment type="domain">
    <text evidence="6">Has three domains with a flexible linker between the domains II and III and assumes an 'L' shape. Domain III is highly mobile and contacts RuvB.</text>
</comment>
<evidence type="ECO:0000313" key="9">
    <source>
        <dbReference type="Proteomes" id="UP000014227"/>
    </source>
</evidence>
<keyword evidence="9" id="KW-1185">Reference proteome</keyword>
<dbReference type="KEGG" id="ccz:CCALI_02292"/>
<keyword evidence="2 6" id="KW-0227">DNA damage</keyword>
<accession>S0EZA2</accession>
<evidence type="ECO:0000313" key="8">
    <source>
        <dbReference type="EMBL" id="CCW36099.1"/>
    </source>
</evidence>
<dbReference type="SUPFAM" id="SSF47781">
    <property type="entry name" value="RuvA domain 2-like"/>
    <property type="match status" value="1"/>
</dbReference>
<comment type="caution">
    <text evidence="6">Lacks conserved residue(s) required for the propagation of feature annotation.</text>
</comment>
<organism evidence="8 9">
    <name type="scientific">Chthonomonas calidirosea (strain DSM 23976 / ICMP 18418 / T49)</name>
    <dbReference type="NCBI Taxonomy" id="1303518"/>
    <lineage>
        <taxon>Bacteria</taxon>
        <taxon>Bacillati</taxon>
        <taxon>Armatimonadota</taxon>
        <taxon>Chthonomonadia</taxon>
        <taxon>Chthonomonadales</taxon>
        <taxon>Chthonomonadaceae</taxon>
        <taxon>Chthonomonas</taxon>
    </lineage>
</organism>
<dbReference type="GO" id="GO:0009378">
    <property type="term" value="F:four-way junction helicase activity"/>
    <property type="evidence" value="ECO:0007669"/>
    <property type="project" value="InterPro"/>
</dbReference>
<sequence length="208" mass="22142">MIAQLRGRVVRADAGAVVLDVAGVGYLVHVPTPLLASLSACEGDVTLLTHLVVREDELSLYGFSRITELQIFRLLLGVSGVGPKAALALLSALDEGELARALATGDIKRLTQVPGVGPKLAQRLSLELGDKVSVLAFEQRIEQATGTAQRTALENAAWEDAIEGLVALGYSRADARRAIERVFPDLPDRTDAAALLQAGLKLLTSRRQ</sequence>
<dbReference type="Gene3D" id="2.40.50.140">
    <property type="entry name" value="Nucleic acid-binding proteins"/>
    <property type="match status" value="1"/>
</dbReference>